<dbReference type="Proteomes" id="UP000198658">
    <property type="component" value="Unassembled WGS sequence"/>
</dbReference>
<organism evidence="6 7">
    <name type="scientific">Microbulbifer marinus</name>
    <dbReference type="NCBI Taxonomy" id="658218"/>
    <lineage>
        <taxon>Bacteria</taxon>
        <taxon>Pseudomonadati</taxon>
        <taxon>Pseudomonadota</taxon>
        <taxon>Gammaproteobacteria</taxon>
        <taxon>Cellvibrionales</taxon>
        <taxon>Microbulbiferaceae</taxon>
        <taxon>Microbulbifer</taxon>
    </lineage>
</organism>
<proteinExistence type="inferred from homology"/>
<feature type="binding site" evidence="4">
    <location>
        <position position="59"/>
    </location>
    <ligand>
        <name>molybdate</name>
        <dbReference type="ChEBI" id="CHEBI:36264"/>
    </ligand>
</feature>
<dbReference type="InterPro" id="IPR050682">
    <property type="entry name" value="ModA/WtpA"/>
</dbReference>
<evidence type="ECO:0000313" key="6">
    <source>
        <dbReference type="EMBL" id="SDZ97721.1"/>
    </source>
</evidence>
<feature type="signal peptide" evidence="5">
    <location>
        <begin position="1"/>
        <end position="20"/>
    </location>
</feature>
<dbReference type="PANTHER" id="PTHR30632:SF14">
    <property type="entry name" value="TUNGSTATE_MOLYBDATE_CHROMATE-BINDING PROTEIN MODA"/>
    <property type="match status" value="1"/>
</dbReference>
<dbReference type="EMBL" id="FNQO01000001">
    <property type="protein sequence ID" value="SDZ97721.1"/>
    <property type="molecule type" value="Genomic_DNA"/>
</dbReference>
<evidence type="ECO:0000313" key="7">
    <source>
        <dbReference type="Proteomes" id="UP000198658"/>
    </source>
</evidence>
<dbReference type="RefSeq" id="WP_170833151.1">
    <property type="nucleotide sequence ID" value="NZ_FNQO01000001.1"/>
</dbReference>
<sequence length="250" mass="27279">MGLTRALLLACLAFVPWAQAADCQLRVAAAASFRPALEALLPEFEAAAGCEVQVTSGSSGVLYQQALHGAPFDLFLSADRERPELLERQNKIVPDSRRTYALGLLALWLPEATGKPEEILRRWPDTIVIADPKVAPFGVAARQVLQNMRLWDGKRAQLARAHNAGQAYLMLDAGHGQLGFVAASQMVAAGRNNYWLLPQDLYQPIEHQLVVLRRSSDPDKAQALADYLLSATVRARLVKLGYGRAAGEEA</sequence>
<dbReference type="InterPro" id="IPR005950">
    <property type="entry name" value="ModA"/>
</dbReference>
<evidence type="ECO:0000256" key="1">
    <source>
        <dbReference type="ARBA" id="ARBA00009175"/>
    </source>
</evidence>
<feature type="binding site" evidence="4">
    <location>
        <position position="32"/>
    </location>
    <ligand>
        <name>molybdate</name>
        <dbReference type="ChEBI" id="CHEBI:36264"/>
    </ligand>
</feature>
<evidence type="ECO:0000256" key="4">
    <source>
        <dbReference type="PIRSR" id="PIRSR004846-1"/>
    </source>
</evidence>
<dbReference type="GO" id="GO:0030973">
    <property type="term" value="F:molybdate ion binding"/>
    <property type="evidence" value="ECO:0007669"/>
    <property type="project" value="InterPro"/>
</dbReference>
<evidence type="ECO:0000256" key="5">
    <source>
        <dbReference type="SAM" id="SignalP"/>
    </source>
</evidence>
<comment type="similarity">
    <text evidence="1">Belongs to the bacterial solute-binding protein ModA family.</text>
</comment>
<reference evidence="7" key="1">
    <citation type="submission" date="2016-10" db="EMBL/GenBank/DDBJ databases">
        <authorList>
            <person name="Varghese N."/>
            <person name="Submissions S."/>
        </authorList>
    </citation>
    <scope>NUCLEOTIDE SEQUENCE [LARGE SCALE GENOMIC DNA]</scope>
    <source>
        <strain evidence="7">CGMCC 1.10657</strain>
    </source>
</reference>
<keyword evidence="2 4" id="KW-0479">Metal-binding</keyword>
<evidence type="ECO:0000256" key="2">
    <source>
        <dbReference type="ARBA" id="ARBA00022723"/>
    </source>
</evidence>
<dbReference type="CDD" id="cd13539">
    <property type="entry name" value="PBP2_AvModA"/>
    <property type="match status" value="1"/>
</dbReference>
<dbReference type="Pfam" id="PF13531">
    <property type="entry name" value="SBP_bac_11"/>
    <property type="match status" value="1"/>
</dbReference>
<dbReference type="GO" id="GO:0015689">
    <property type="term" value="P:molybdate ion transport"/>
    <property type="evidence" value="ECO:0007669"/>
    <property type="project" value="InterPro"/>
</dbReference>
<accession>A0A1H3XFK1</accession>
<dbReference type="InterPro" id="IPR044084">
    <property type="entry name" value="AvModA-like_subst-bd"/>
</dbReference>
<dbReference type="GO" id="GO:0046872">
    <property type="term" value="F:metal ion binding"/>
    <property type="evidence" value="ECO:0007669"/>
    <property type="project" value="UniProtKB-KW"/>
</dbReference>
<dbReference type="PANTHER" id="PTHR30632">
    <property type="entry name" value="MOLYBDATE-BINDING PERIPLASMIC PROTEIN"/>
    <property type="match status" value="1"/>
</dbReference>
<keyword evidence="4" id="KW-0500">Molybdenum</keyword>
<dbReference type="NCBIfam" id="TIGR01256">
    <property type="entry name" value="modA"/>
    <property type="match status" value="1"/>
</dbReference>
<dbReference type="AlphaFoldDB" id="A0A1H3XFK1"/>
<dbReference type="SUPFAM" id="SSF53850">
    <property type="entry name" value="Periplasmic binding protein-like II"/>
    <property type="match status" value="1"/>
</dbReference>
<evidence type="ECO:0000256" key="3">
    <source>
        <dbReference type="ARBA" id="ARBA00022729"/>
    </source>
</evidence>
<dbReference type="PIRSF" id="PIRSF004846">
    <property type="entry name" value="ModA"/>
    <property type="match status" value="1"/>
</dbReference>
<keyword evidence="7" id="KW-1185">Reference proteome</keyword>
<gene>
    <name evidence="6" type="ORF">SAMN05216562_1495</name>
</gene>
<feature type="chain" id="PRO_5011639071" evidence="5">
    <location>
        <begin position="21"/>
        <end position="250"/>
    </location>
</feature>
<dbReference type="STRING" id="658218.SAMN05216562_1495"/>
<keyword evidence="3 5" id="KW-0732">Signal</keyword>
<dbReference type="Gene3D" id="3.40.190.10">
    <property type="entry name" value="Periplasmic binding protein-like II"/>
    <property type="match status" value="2"/>
</dbReference>
<name>A0A1H3XFK1_9GAMM</name>
<protein>
    <submittedName>
        <fullName evidence="6">Molybdate transport system substrate-binding protein</fullName>
    </submittedName>
</protein>